<evidence type="ECO:0000313" key="2">
    <source>
        <dbReference type="Proteomes" id="UP001500121"/>
    </source>
</evidence>
<sequence>MTGSLPRRHHIVPRFYLEGFAEQGHLGVAMLPGDKRFTQSTRTAATINDFYLLGSALHPRAGNFEAMLSDFESEASAVFRTLANGTWPLSAQDRAVLGVFIAVQFLRGPEHRQQMTDIRRQMIRLQFQIAGRDRFVKTVAERLQADLSDDEVEELWQLTVRPGGPPIAVRPDQHANELVDLLPKLLKYFLGRPWALVSFERKHLITSDAPVTLVPRRDAQDEEGVGLMTAAAILFPISRSQGLVMADPMPISRTVTVEEVSAGVADLRLPASAAHARSFNSAAVINARRAVFHHPADAALVPDRLPEPASQEAAAPA</sequence>
<evidence type="ECO:0000313" key="1">
    <source>
        <dbReference type="EMBL" id="GAA4755173.1"/>
    </source>
</evidence>
<name>A0ABP8ZF75_9MICO</name>
<keyword evidence="2" id="KW-1185">Reference proteome</keyword>
<dbReference type="Proteomes" id="UP001500121">
    <property type="component" value="Unassembled WGS sequence"/>
</dbReference>
<accession>A0ABP8ZF75</accession>
<protein>
    <recommendedName>
        <fullName evidence="3">DUF4238 domain-containing protein</fullName>
    </recommendedName>
</protein>
<proteinExistence type="predicted"/>
<gene>
    <name evidence="1" type="ORF">GCM10025783_30430</name>
</gene>
<dbReference type="EMBL" id="BAABLP010000008">
    <property type="protein sequence ID" value="GAA4755173.1"/>
    <property type="molecule type" value="Genomic_DNA"/>
</dbReference>
<evidence type="ECO:0008006" key="3">
    <source>
        <dbReference type="Google" id="ProtNLM"/>
    </source>
</evidence>
<organism evidence="1 2">
    <name type="scientific">Amnibacterium soli</name>
    <dbReference type="NCBI Taxonomy" id="1282736"/>
    <lineage>
        <taxon>Bacteria</taxon>
        <taxon>Bacillati</taxon>
        <taxon>Actinomycetota</taxon>
        <taxon>Actinomycetes</taxon>
        <taxon>Micrococcales</taxon>
        <taxon>Microbacteriaceae</taxon>
        <taxon>Amnibacterium</taxon>
    </lineage>
</organism>
<dbReference type="Pfam" id="PF14022">
    <property type="entry name" value="DUF4238"/>
    <property type="match status" value="1"/>
</dbReference>
<comment type="caution">
    <text evidence="1">The sequence shown here is derived from an EMBL/GenBank/DDBJ whole genome shotgun (WGS) entry which is preliminary data.</text>
</comment>
<reference evidence="2" key="1">
    <citation type="journal article" date="2019" name="Int. J. Syst. Evol. Microbiol.">
        <title>The Global Catalogue of Microorganisms (GCM) 10K type strain sequencing project: providing services to taxonomists for standard genome sequencing and annotation.</title>
        <authorList>
            <consortium name="The Broad Institute Genomics Platform"/>
            <consortium name="The Broad Institute Genome Sequencing Center for Infectious Disease"/>
            <person name="Wu L."/>
            <person name="Ma J."/>
        </authorList>
    </citation>
    <scope>NUCLEOTIDE SEQUENCE [LARGE SCALE GENOMIC DNA]</scope>
    <source>
        <strain evidence="2">JCM 19015</strain>
    </source>
</reference>
<dbReference type="InterPro" id="IPR025332">
    <property type="entry name" value="DUF4238"/>
</dbReference>